<name>A0A1H0HY69_9ACTN</name>
<dbReference type="EMBL" id="FNIE01000008">
    <property type="protein sequence ID" value="SDO24095.1"/>
    <property type="molecule type" value="Genomic_DNA"/>
</dbReference>
<dbReference type="InterPro" id="IPR023214">
    <property type="entry name" value="HAD_sf"/>
</dbReference>
<evidence type="ECO:0000313" key="2">
    <source>
        <dbReference type="Proteomes" id="UP000199341"/>
    </source>
</evidence>
<dbReference type="NCBIfam" id="TIGR01549">
    <property type="entry name" value="HAD-SF-IA-v1"/>
    <property type="match status" value="1"/>
</dbReference>
<evidence type="ECO:0000313" key="1">
    <source>
        <dbReference type="EMBL" id="SDO24095.1"/>
    </source>
</evidence>
<organism evidence="1 2">
    <name type="scientific">Actinacidiphila guanduensis</name>
    <dbReference type="NCBI Taxonomy" id="310781"/>
    <lineage>
        <taxon>Bacteria</taxon>
        <taxon>Bacillati</taxon>
        <taxon>Actinomycetota</taxon>
        <taxon>Actinomycetes</taxon>
        <taxon>Kitasatosporales</taxon>
        <taxon>Streptomycetaceae</taxon>
        <taxon>Actinacidiphila</taxon>
    </lineage>
</organism>
<sequence length="229" mass="24389">MFDFSGTLFRIESAREWLAAVLAQAGIDAGQDEITRYAGELERVGAQPGGTQPREADLPGHLVAAWEQRDLTAAHHRAAYTALSRLAGLPWDVHDALYARHMTPEAWRPYPDTAEVLAKLGTLGVPVAVVSNIGWDLRPIFRAHGVADHIAEFVLSYEHEVQKPDPRIFRLALDALGTAPEDTLMVGDNAGADGGAAALGCPVLLVDPLPAAERPGALLPVLDTVGGAV</sequence>
<dbReference type="GO" id="GO:0016787">
    <property type="term" value="F:hydrolase activity"/>
    <property type="evidence" value="ECO:0007669"/>
    <property type="project" value="UniProtKB-KW"/>
</dbReference>
<dbReference type="SFLD" id="SFLDG01129">
    <property type="entry name" value="C1.5:_HAD__Beta-PGM__Phosphata"/>
    <property type="match status" value="1"/>
</dbReference>
<dbReference type="Gene3D" id="3.40.50.1000">
    <property type="entry name" value="HAD superfamily/HAD-like"/>
    <property type="match status" value="1"/>
</dbReference>
<keyword evidence="1" id="KW-0378">Hydrolase</keyword>
<dbReference type="InterPro" id="IPR036412">
    <property type="entry name" value="HAD-like_sf"/>
</dbReference>
<dbReference type="PANTHER" id="PTHR46649:SF4">
    <property type="entry name" value="HALOACID DEHALOGENASE-LIKE HYDROLASE (HAD) SUPERFAMILY PROTEIN"/>
    <property type="match status" value="1"/>
</dbReference>
<dbReference type="Pfam" id="PF00702">
    <property type="entry name" value="Hydrolase"/>
    <property type="match status" value="1"/>
</dbReference>
<gene>
    <name evidence="1" type="ORF">SAMN05216259_108253</name>
</gene>
<accession>A0A1H0HY69</accession>
<dbReference type="OrthoDB" id="3362560at2"/>
<dbReference type="SUPFAM" id="SSF56784">
    <property type="entry name" value="HAD-like"/>
    <property type="match status" value="1"/>
</dbReference>
<dbReference type="STRING" id="310781.SAMN05216259_108253"/>
<dbReference type="NCBIfam" id="TIGR01493">
    <property type="entry name" value="HAD-SF-IA-v2"/>
    <property type="match status" value="1"/>
</dbReference>
<proteinExistence type="predicted"/>
<dbReference type="NCBIfam" id="TIGR01509">
    <property type="entry name" value="HAD-SF-IA-v3"/>
    <property type="match status" value="1"/>
</dbReference>
<dbReference type="SFLD" id="SFLDS00003">
    <property type="entry name" value="Haloacid_Dehalogenase"/>
    <property type="match status" value="1"/>
</dbReference>
<protein>
    <submittedName>
        <fullName evidence="1">Putative hydrolase of the HAD superfamily</fullName>
    </submittedName>
</protein>
<dbReference type="AlphaFoldDB" id="A0A1H0HY69"/>
<dbReference type="InterPro" id="IPR006439">
    <property type="entry name" value="HAD-SF_hydro_IA"/>
</dbReference>
<dbReference type="Proteomes" id="UP000199341">
    <property type="component" value="Unassembled WGS sequence"/>
</dbReference>
<reference evidence="1 2" key="1">
    <citation type="submission" date="2016-10" db="EMBL/GenBank/DDBJ databases">
        <authorList>
            <person name="de Groot N.N."/>
        </authorList>
    </citation>
    <scope>NUCLEOTIDE SEQUENCE [LARGE SCALE GENOMIC DNA]</scope>
    <source>
        <strain evidence="1 2">CGMCC 4.2022</strain>
    </source>
</reference>
<keyword evidence="2" id="KW-1185">Reference proteome</keyword>
<dbReference type="PANTHER" id="PTHR46649">
    <property type="match status" value="1"/>
</dbReference>